<protein>
    <recommendedName>
        <fullName evidence="5">Yeast cell wall synthesis Kre9/Knh1-like N-terminal domain-containing protein</fullName>
    </recommendedName>
</protein>
<dbReference type="InterPro" id="IPR052479">
    <property type="entry name" value="GPI-anchor_Adhesion_Reg"/>
</dbReference>
<name>A0AA38R139_9PEZI</name>
<dbReference type="Pfam" id="PF10342">
    <property type="entry name" value="Kre9_KNH"/>
    <property type="match status" value="1"/>
</dbReference>
<gene>
    <name evidence="6" type="ORF">NKR19_g10406</name>
</gene>
<keyword evidence="7" id="KW-1185">Reference proteome</keyword>
<evidence type="ECO:0000256" key="2">
    <source>
        <dbReference type="SAM" id="MobiDB-lite"/>
    </source>
</evidence>
<dbReference type="PANTHER" id="PTHR35185">
    <property type="entry name" value="SERINE/THREONINE-RICH PROTEIN ADG2-RELATED"/>
    <property type="match status" value="1"/>
</dbReference>
<feature type="compositionally biased region" description="Low complexity" evidence="2">
    <location>
        <begin position="115"/>
        <end position="142"/>
    </location>
</feature>
<feature type="signal peptide" evidence="4">
    <location>
        <begin position="1"/>
        <end position="17"/>
    </location>
</feature>
<proteinExistence type="predicted"/>
<comment type="caution">
    <text evidence="6">The sequence shown here is derived from an EMBL/GenBank/DDBJ whole genome shotgun (WGS) entry which is preliminary data.</text>
</comment>
<evidence type="ECO:0000313" key="7">
    <source>
        <dbReference type="Proteomes" id="UP001174691"/>
    </source>
</evidence>
<dbReference type="AlphaFoldDB" id="A0AA38R139"/>
<sequence length="168" mass="16943">MIAKTLFAISLLAAAQAITITAPKANDAWDFSQTNTIEWTSVATDPSNFSIVLVDNSAASGPKSTTIKDLVNTADGKYSFTNFVAAPGDKYQIRFVGTSAQNTGIVTQSENFNVTKSGTAPSTTSSSGPSPTGTQPPASTTASGNGAGAIGVGLGLAGSVVAAVFMML</sequence>
<feature type="transmembrane region" description="Helical" evidence="3">
    <location>
        <begin position="146"/>
        <end position="167"/>
    </location>
</feature>
<reference evidence="6" key="1">
    <citation type="submission" date="2022-07" db="EMBL/GenBank/DDBJ databases">
        <title>Fungi with potential for degradation of polypropylene.</title>
        <authorList>
            <person name="Gostincar C."/>
        </authorList>
    </citation>
    <scope>NUCLEOTIDE SEQUENCE</scope>
    <source>
        <strain evidence="6">EXF-13287</strain>
    </source>
</reference>
<accession>A0AA38R139</accession>
<evidence type="ECO:0000313" key="6">
    <source>
        <dbReference type="EMBL" id="KAJ9129340.1"/>
    </source>
</evidence>
<evidence type="ECO:0000256" key="4">
    <source>
        <dbReference type="SAM" id="SignalP"/>
    </source>
</evidence>
<keyword evidence="1 4" id="KW-0732">Signal</keyword>
<feature type="domain" description="Yeast cell wall synthesis Kre9/Knh1-like N-terminal" evidence="5">
    <location>
        <begin position="23"/>
        <end position="114"/>
    </location>
</feature>
<feature type="chain" id="PRO_5041263562" description="Yeast cell wall synthesis Kre9/Knh1-like N-terminal domain-containing protein" evidence="4">
    <location>
        <begin position="18"/>
        <end position="168"/>
    </location>
</feature>
<keyword evidence="3" id="KW-0812">Transmembrane</keyword>
<keyword evidence="3" id="KW-0472">Membrane</keyword>
<dbReference type="EMBL" id="JANBVN010000367">
    <property type="protein sequence ID" value="KAJ9129340.1"/>
    <property type="molecule type" value="Genomic_DNA"/>
</dbReference>
<evidence type="ECO:0000256" key="1">
    <source>
        <dbReference type="ARBA" id="ARBA00022729"/>
    </source>
</evidence>
<evidence type="ECO:0000256" key="3">
    <source>
        <dbReference type="SAM" id="Phobius"/>
    </source>
</evidence>
<organism evidence="6 7">
    <name type="scientific">Coniochaeta hoffmannii</name>
    <dbReference type="NCBI Taxonomy" id="91930"/>
    <lineage>
        <taxon>Eukaryota</taxon>
        <taxon>Fungi</taxon>
        <taxon>Dikarya</taxon>
        <taxon>Ascomycota</taxon>
        <taxon>Pezizomycotina</taxon>
        <taxon>Sordariomycetes</taxon>
        <taxon>Sordariomycetidae</taxon>
        <taxon>Coniochaetales</taxon>
        <taxon>Coniochaetaceae</taxon>
        <taxon>Coniochaeta</taxon>
    </lineage>
</organism>
<dbReference type="PANTHER" id="PTHR35185:SF1">
    <property type="entry name" value="UPF0619 GPI-ANCHORED MEMBRANE PROTEIN C1322.10"/>
    <property type="match status" value="1"/>
</dbReference>
<dbReference type="InterPro" id="IPR018466">
    <property type="entry name" value="Kre9/Knh1-like_N"/>
</dbReference>
<evidence type="ECO:0000259" key="5">
    <source>
        <dbReference type="Pfam" id="PF10342"/>
    </source>
</evidence>
<keyword evidence="3" id="KW-1133">Transmembrane helix</keyword>
<dbReference type="Proteomes" id="UP001174691">
    <property type="component" value="Unassembled WGS sequence"/>
</dbReference>
<feature type="region of interest" description="Disordered" evidence="2">
    <location>
        <begin position="110"/>
        <end position="142"/>
    </location>
</feature>